<dbReference type="InterPro" id="IPR016024">
    <property type="entry name" value="ARM-type_fold"/>
</dbReference>
<reference evidence="2 3" key="1">
    <citation type="submission" date="2019-01" db="EMBL/GenBank/DDBJ databases">
        <authorList>
            <person name="Ferrante I. M."/>
        </authorList>
    </citation>
    <scope>NUCLEOTIDE SEQUENCE [LARGE SCALE GENOMIC DNA]</scope>
    <source>
        <strain evidence="2 3">B856</strain>
    </source>
</reference>
<sequence length="404" mass="44189">MPAATNSGGGGGEQWAWLGLLKWTLAHTDGTRPSSESPTMMSDEDKAFLEKVMAEGIIDESERMKFVLQEFSKAMEYYKSQSQSDGQEAPTTSTTTEEKEQEPPLQPPAPPNEDDLEELLQELRDIVEQVDYARGFVNLKGCRYLLGAIAAPEVPTTIRDACLGILSTLAQNNPPVQKELVELGSIKVLSDLFLSETQTDADADTATESGTRAVPLSTKTRTMQALSAIVRCYDLTEGVFEGLPQAPAMMVQGLSTDPNVSSTSLRTKTLFFLRAFLTSDLSTPARAQAFRYAIAAVADTDSLYLKASDESGNDWASIQLRESAVSLLGQLLERRLAVGLLLQRKQHLASRGVQRIRELRACTGEDAEATRTELQQWEAFLLLLARTEPEAPEEGASEAPKLLL</sequence>
<dbReference type="Proteomes" id="UP000291116">
    <property type="component" value="Unassembled WGS sequence"/>
</dbReference>
<proteinExistence type="predicted"/>
<evidence type="ECO:0000313" key="2">
    <source>
        <dbReference type="EMBL" id="VEU35782.1"/>
    </source>
</evidence>
<dbReference type="AlphaFoldDB" id="A0A448Z156"/>
<dbReference type="PANTHER" id="PTHR19316">
    <property type="entry name" value="PROTEIN FOLDING REGULATOR"/>
    <property type="match status" value="1"/>
</dbReference>
<protein>
    <recommendedName>
        <fullName evidence="4">Nucleotide exchange factor Fes1 domain-containing protein</fullName>
    </recommendedName>
</protein>
<organism evidence="2 3">
    <name type="scientific">Pseudo-nitzschia multistriata</name>
    <dbReference type="NCBI Taxonomy" id="183589"/>
    <lineage>
        <taxon>Eukaryota</taxon>
        <taxon>Sar</taxon>
        <taxon>Stramenopiles</taxon>
        <taxon>Ochrophyta</taxon>
        <taxon>Bacillariophyta</taxon>
        <taxon>Bacillariophyceae</taxon>
        <taxon>Bacillariophycidae</taxon>
        <taxon>Bacillariales</taxon>
        <taxon>Bacillariaceae</taxon>
        <taxon>Pseudo-nitzschia</taxon>
    </lineage>
</organism>
<dbReference type="GO" id="GO:0000774">
    <property type="term" value="F:adenyl-nucleotide exchange factor activity"/>
    <property type="evidence" value="ECO:0007669"/>
    <property type="project" value="TreeGrafter"/>
</dbReference>
<gene>
    <name evidence="2" type="ORF">PSNMU_V1.4_AUG-EV-PASAV3_0025280</name>
</gene>
<keyword evidence="3" id="KW-1185">Reference proteome</keyword>
<accession>A0A448Z156</accession>
<dbReference type="InterPro" id="IPR050693">
    <property type="entry name" value="Hsp70_NEF-Inhibitors"/>
</dbReference>
<name>A0A448Z156_9STRA</name>
<feature type="region of interest" description="Disordered" evidence="1">
    <location>
        <begin position="78"/>
        <end position="114"/>
    </location>
</feature>
<dbReference type="EMBL" id="CAACVS010000069">
    <property type="protein sequence ID" value="VEU35782.1"/>
    <property type="molecule type" value="Genomic_DNA"/>
</dbReference>
<dbReference type="SUPFAM" id="SSF48371">
    <property type="entry name" value="ARM repeat"/>
    <property type="match status" value="1"/>
</dbReference>
<dbReference type="PANTHER" id="PTHR19316:SF18">
    <property type="entry name" value="HSP70-BINDING PROTEIN 1"/>
    <property type="match status" value="1"/>
</dbReference>
<dbReference type="OrthoDB" id="10250458at2759"/>
<evidence type="ECO:0000313" key="3">
    <source>
        <dbReference type="Proteomes" id="UP000291116"/>
    </source>
</evidence>
<dbReference type="InterPro" id="IPR011989">
    <property type="entry name" value="ARM-like"/>
</dbReference>
<dbReference type="Gene3D" id="1.25.10.10">
    <property type="entry name" value="Leucine-rich Repeat Variant"/>
    <property type="match status" value="1"/>
</dbReference>
<evidence type="ECO:0008006" key="4">
    <source>
        <dbReference type="Google" id="ProtNLM"/>
    </source>
</evidence>
<dbReference type="GO" id="GO:0005783">
    <property type="term" value="C:endoplasmic reticulum"/>
    <property type="evidence" value="ECO:0007669"/>
    <property type="project" value="TreeGrafter"/>
</dbReference>
<evidence type="ECO:0000256" key="1">
    <source>
        <dbReference type="SAM" id="MobiDB-lite"/>
    </source>
</evidence>